<evidence type="ECO:0000259" key="2">
    <source>
        <dbReference type="Pfam" id="PF01738"/>
    </source>
</evidence>
<dbReference type="Gene3D" id="3.40.50.1820">
    <property type="entry name" value="alpha/beta hydrolase"/>
    <property type="match status" value="1"/>
</dbReference>
<evidence type="ECO:0000313" key="4">
    <source>
        <dbReference type="Proteomes" id="UP001515480"/>
    </source>
</evidence>
<proteinExistence type="predicted"/>
<gene>
    <name evidence="3" type="ORF">AB1Y20_006412</name>
</gene>
<dbReference type="SUPFAM" id="SSF53474">
    <property type="entry name" value="alpha/beta-Hydrolases"/>
    <property type="match status" value="1"/>
</dbReference>
<evidence type="ECO:0000313" key="3">
    <source>
        <dbReference type="EMBL" id="KAL1511620.1"/>
    </source>
</evidence>
<dbReference type="PANTHER" id="PTHR47381">
    <property type="entry name" value="ALPHA/BETA-HYDROLASES SUPERFAMILY PROTEIN"/>
    <property type="match status" value="1"/>
</dbReference>
<dbReference type="PANTHER" id="PTHR47381:SF3">
    <property type="entry name" value="ALPHA_BETA-HYDROLASES SUPERFAMILY PROTEIN"/>
    <property type="match status" value="1"/>
</dbReference>
<feature type="region of interest" description="Disordered" evidence="1">
    <location>
        <begin position="380"/>
        <end position="399"/>
    </location>
</feature>
<dbReference type="InterPro" id="IPR002925">
    <property type="entry name" value="Dienelactn_hydro"/>
</dbReference>
<reference evidence="3 4" key="1">
    <citation type="journal article" date="2024" name="Science">
        <title>Giant polyketide synthase enzymes in the biosynthesis of giant marine polyether toxins.</title>
        <authorList>
            <person name="Fallon T.R."/>
            <person name="Shende V.V."/>
            <person name="Wierzbicki I.H."/>
            <person name="Pendleton A.L."/>
            <person name="Watervoot N.F."/>
            <person name="Auber R.P."/>
            <person name="Gonzalez D.J."/>
            <person name="Wisecaver J.H."/>
            <person name="Moore B.S."/>
        </authorList>
    </citation>
    <scope>NUCLEOTIDE SEQUENCE [LARGE SCALE GENOMIC DNA]</scope>
    <source>
        <strain evidence="3 4">12B1</strain>
    </source>
</reference>
<dbReference type="Pfam" id="PF01738">
    <property type="entry name" value="DLH"/>
    <property type="match status" value="1"/>
</dbReference>
<dbReference type="InterPro" id="IPR029058">
    <property type="entry name" value="AB_hydrolase_fold"/>
</dbReference>
<dbReference type="Proteomes" id="UP001515480">
    <property type="component" value="Unassembled WGS sequence"/>
</dbReference>
<name>A0AB34J406_PRYPA</name>
<feature type="domain" description="Dienelactone hydrolase" evidence="2">
    <location>
        <begin position="140"/>
        <end position="211"/>
    </location>
</feature>
<comment type="caution">
    <text evidence="3">The sequence shown here is derived from an EMBL/GenBank/DDBJ whole genome shotgun (WGS) entry which is preliminary data.</text>
</comment>
<sequence length="399" mass="42769">MAEVGREMRALLSRGRAHLRAGFRPQELPPIRPSSPLDLRGLSLLHLSLLTEEGERCALCLVREATAAAARLRPVLVLHGTNASKTQLLESGWLQRLARQGVLAVGVDSRHHGERMKPPNLSYWPALVRAWRRDEPSPMDAADTAPAEALRAHPFMYDTVWDLMRVLDYLASRDDVDTSRVGATGISLGGMHAWLWAAADPRVSAVCPAIGVQSFGYAIAHDAWHARAASLAPLMDAAAADAGRPLDGGVVAAVWAKLLPYLSTHFDAPYSLAAIAPRPCLIVNSASDPRCPRQGVEQAVRQASAKWRGPGSDNLALYLDTSNGEQPLPADQWKRGHVITPAMYAAIDLFLTHTIVHAHDSLPPNLPTDSCSILIPYADSASSSGGERDGSAGGGQDGS</sequence>
<accession>A0AB34J406</accession>
<dbReference type="GO" id="GO:0016787">
    <property type="term" value="F:hydrolase activity"/>
    <property type="evidence" value="ECO:0007669"/>
    <property type="project" value="InterPro"/>
</dbReference>
<organism evidence="3 4">
    <name type="scientific">Prymnesium parvum</name>
    <name type="common">Toxic golden alga</name>
    <dbReference type="NCBI Taxonomy" id="97485"/>
    <lineage>
        <taxon>Eukaryota</taxon>
        <taxon>Haptista</taxon>
        <taxon>Haptophyta</taxon>
        <taxon>Prymnesiophyceae</taxon>
        <taxon>Prymnesiales</taxon>
        <taxon>Prymnesiaceae</taxon>
        <taxon>Prymnesium</taxon>
    </lineage>
</organism>
<protein>
    <recommendedName>
        <fullName evidence="2">Dienelactone hydrolase domain-containing protein</fullName>
    </recommendedName>
</protein>
<keyword evidence="4" id="KW-1185">Reference proteome</keyword>
<evidence type="ECO:0000256" key="1">
    <source>
        <dbReference type="SAM" id="MobiDB-lite"/>
    </source>
</evidence>
<dbReference type="EMBL" id="JBGBPQ010000014">
    <property type="protein sequence ID" value="KAL1511620.1"/>
    <property type="molecule type" value="Genomic_DNA"/>
</dbReference>
<dbReference type="AlphaFoldDB" id="A0AB34J406"/>